<evidence type="ECO:0000256" key="1">
    <source>
        <dbReference type="SAM" id="Phobius"/>
    </source>
</evidence>
<keyword evidence="1" id="KW-1133">Transmembrane helix</keyword>
<feature type="transmembrane region" description="Helical" evidence="1">
    <location>
        <begin position="83"/>
        <end position="103"/>
    </location>
</feature>
<dbReference type="EMBL" id="JAYGII010000034">
    <property type="protein sequence ID" value="MEA5446476.1"/>
    <property type="molecule type" value="Genomic_DNA"/>
</dbReference>
<feature type="transmembrane region" description="Helical" evidence="1">
    <location>
        <begin position="115"/>
        <end position="140"/>
    </location>
</feature>
<comment type="caution">
    <text evidence="2">The sequence shown here is derived from an EMBL/GenBank/DDBJ whole genome shotgun (WGS) entry which is preliminary data.</text>
</comment>
<dbReference type="Proteomes" id="UP001302316">
    <property type="component" value="Unassembled WGS sequence"/>
</dbReference>
<keyword evidence="1" id="KW-0812">Transmembrane</keyword>
<reference evidence="2 3" key="1">
    <citation type="submission" date="2023-12" db="EMBL/GenBank/DDBJ databases">
        <title>Whole-genome sequencing of halo(alkali)philic microorganisms from hypersaline lakes.</title>
        <authorList>
            <person name="Sorokin D.Y."/>
            <person name="Merkel A.Y."/>
            <person name="Messina E."/>
            <person name="Yakimov M."/>
        </authorList>
    </citation>
    <scope>NUCLEOTIDE SEQUENCE [LARGE SCALE GENOMIC DNA]</scope>
    <source>
        <strain evidence="2 3">AB-CW1</strain>
    </source>
</reference>
<feature type="transmembrane region" description="Helical" evidence="1">
    <location>
        <begin position="41"/>
        <end position="62"/>
    </location>
</feature>
<keyword evidence="1" id="KW-0472">Membrane</keyword>
<protein>
    <submittedName>
        <fullName evidence="2">Uncharacterized protein</fullName>
    </submittedName>
</protein>
<dbReference type="AlphaFoldDB" id="A0AAP6JG29"/>
<sequence length="153" mass="17388">MNKDRLIGLWEGWYPEVIAVTSALAGWYWHFLLPMPHNELLGSSLTFGAILTGFLATSKAVLLSLRNTEVWQHLDAIELTGQVISYLSRAIGGAFLFSVWSLVGYFKAVPSHAYAVLWLILAVYTGLAFWRFTRILFLIIKSKRRSHNKPDDF</sequence>
<name>A0AAP6JG29_9GAMM</name>
<feature type="transmembrane region" description="Helical" evidence="1">
    <location>
        <begin position="12"/>
        <end position="29"/>
    </location>
</feature>
<dbReference type="RefSeq" id="WP_346052728.1">
    <property type="nucleotide sequence ID" value="NZ_JAYGII010000034.1"/>
</dbReference>
<accession>A0AAP6JG29</accession>
<organism evidence="2 3">
    <name type="scientific">Natronospira elongata</name>
    <dbReference type="NCBI Taxonomy" id="3110268"/>
    <lineage>
        <taxon>Bacteria</taxon>
        <taxon>Pseudomonadati</taxon>
        <taxon>Pseudomonadota</taxon>
        <taxon>Gammaproteobacteria</taxon>
        <taxon>Natronospirales</taxon>
        <taxon>Natronospiraceae</taxon>
        <taxon>Natronospira</taxon>
    </lineage>
</organism>
<evidence type="ECO:0000313" key="2">
    <source>
        <dbReference type="EMBL" id="MEA5446476.1"/>
    </source>
</evidence>
<proteinExistence type="predicted"/>
<keyword evidence="3" id="KW-1185">Reference proteome</keyword>
<evidence type="ECO:0000313" key="3">
    <source>
        <dbReference type="Proteomes" id="UP001302316"/>
    </source>
</evidence>
<gene>
    <name evidence="2" type="ORF">VCB98_11660</name>
</gene>